<proteinExistence type="predicted"/>
<keyword evidence="1" id="KW-0472">Membrane</keyword>
<keyword evidence="1" id="KW-0812">Transmembrane</keyword>
<protein>
    <submittedName>
        <fullName evidence="2">Uncharacterized protein</fullName>
    </submittedName>
</protein>
<sequence length="87" mass="9586">MRPEKDNAARDEQTRAGAVRAGIRRASFGRALVALAVFAPVLVILGGFLLSRGSIYNHRIASPRWPWIVADVALLLIGMRMMRGEDL</sequence>
<dbReference type="EMBL" id="JBJYXY010000001">
    <property type="protein sequence ID" value="MFN2974511.1"/>
    <property type="molecule type" value="Genomic_DNA"/>
</dbReference>
<dbReference type="Proteomes" id="UP001634747">
    <property type="component" value="Unassembled WGS sequence"/>
</dbReference>
<organism evidence="2 3">
    <name type="scientific">Terriglobus aquaticus</name>
    <dbReference type="NCBI Taxonomy" id="940139"/>
    <lineage>
        <taxon>Bacteria</taxon>
        <taxon>Pseudomonadati</taxon>
        <taxon>Acidobacteriota</taxon>
        <taxon>Terriglobia</taxon>
        <taxon>Terriglobales</taxon>
        <taxon>Acidobacteriaceae</taxon>
        <taxon>Terriglobus</taxon>
    </lineage>
</organism>
<evidence type="ECO:0000256" key="1">
    <source>
        <dbReference type="SAM" id="Phobius"/>
    </source>
</evidence>
<dbReference type="RefSeq" id="WP_263413925.1">
    <property type="nucleotide sequence ID" value="NZ_BAABBH010000001.1"/>
</dbReference>
<reference evidence="2 3" key="1">
    <citation type="submission" date="2024-12" db="EMBL/GenBank/DDBJ databases">
        <authorList>
            <person name="Lee Y."/>
        </authorList>
    </citation>
    <scope>NUCLEOTIDE SEQUENCE [LARGE SCALE GENOMIC DNA]</scope>
    <source>
        <strain evidence="2 3">03SUJ4</strain>
    </source>
</reference>
<comment type="caution">
    <text evidence="2">The sequence shown here is derived from an EMBL/GenBank/DDBJ whole genome shotgun (WGS) entry which is preliminary data.</text>
</comment>
<evidence type="ECO:0000313" key="3">
    <source>
        <dbReference type="Proteomes" id="UP001634747"/>
    </source>
</evidence>
<keyword evidence="1" id="KW-1133">Transmembrane helix</keyword>
<name>A0ABW9KFQ6_9BACT</name>
<keyword evidence="3" id="KW-1185">Reference proteome</keyword>
<accession>A0ABW9KFQ6</accession>
<feature type="transmembrane region" description="Helical" evidence="1">
    <location>
        <begin position="31"/>
        <end position="50"/>
    </location>
</feature>
<gene>
    <name evidence="2" type="ORF">ACK2TP_01920</name>
</gene>
<evidence type="ECO:0000313" key="2">
    <source>
        <dbReference type="EMBL" id="MFN2974511.1"/>
    </source>
</evidence>
<feature type="transmembrane region" description="Helical" evidence="1">
    <location>
        <begin position="65"/>
        <end position="82"/>
    </location>
</feature>